<dbReference type="SUPFAM" id="SSF55073">
    <property type="entry name" value="Nucleotide cyclase"/>
    <property type="match status" value="1"/>
</dbReference>
<gene>
    <name evidence="10" type="ORF">ElyMa_006866800</name>
</gene>
<dbReference type="FunFam" id="3.30.70.1230:FF:000030">
    <property type="entry name" value="Si:ch211-215j19.12"/>
    <property type="match status" value="1"/>
</dbReference>
<comment type="subcellular location">
    <subcellularLocation>
        <location evidence="1">Membrane</location>
    </subcellularLocation>
</comment>
<reference evidence="10 11" key="1">
    <citation type="journal article" date="2021" name="Elife">
        <title>Chloroplast acquisition without the gene transfer in kleptoplastic sea slugs, Plakobranchus ocellatus.</title>
        <authorList>
            <person name="Maeda T."/>
            <person name="Takahashi S."/>
            <person name="Yoshida T."/>
            <person name="Shimamura S."/>
            <person name="Takaki Y."/>
            <person name="Nagai Y."/>
            <person name="Toyoda A."/>
            <person name="Suzuki Y."/>
            <person name="Arimoto A."/>
            <person name="Ishii H."/>
            <person name="Satoh N."/>
            <person name="Nishiyama T."/>
            <person name="Hasebe M."/>
            <person name="Maruyama T."/>
            <person name="Minagawa J."/>
            <person name="Obokata J."/>
            <person name="Shigenobu S."/>
        </authorList>
    </citation>
    <scope>NUCLEOTIDE SEQUENCE [LARGE SCALE GENOMIC DNA]</scope>
</reference>
<proteinExistence type="predicted"/>
<feature type="transmembrane region" description="Helical" evidence="8">
    <location>
        <begin position="32"/>
        <end position="51"/>
    </location>
</feature>
<evidence type="ECO:0000313" key="10">
    <source>
        <dbReference type="EMBL" id="GFS19185.1"/>
    </source>
</evidence>
<dbReference type="EMBL" id="BMAT01013740">
    <property type="protein sequence ID" value="GFS19185.1"/>
    <property type="molecule type" value="Genomic_DNA"/>
</dbReference>
<dbReference type="PROSITE" id="PS50125">
    <property type="entry name" value="GUANYLATE_CYCLASE_2"/>
    <property type="match status" value="1"/>
</dbReference>
<dbReference type="InterPro" id="IPR029787">
    <property type="entry name" value="Nucleotide_cyclase"/>
</dbReference>
<dbReference type="GO" id="GO:0004383">
    <property type="term" value="F:guanylate cyclase activity"/>
    <property type="evidence" value="ECO:0007669"/>
    <property type="project" value="TreeGrafter"/>
</dbReference>
<keyword evidence="2 8" id="KW-0812">Transmembrane</keyword>
<dbReference type="InterPro" id="IPR050401">
    <property type="entry name" value="Cyclic_nucleotide_synthase"/>
</dbReference>
<dbReference type="GO" id="GO:0000166">
    <property type="term" value="F:nucleotide binding"/>
    <property type="evidence" value="ECO:0007669"/>
    <property type="project" value="UniProtKB-KW"/>
</dbReference>
<feature type="region of interest" description="Disordered" evidence="7">
    <location>
        <begin position="703"/>
        <end position="723"/>
    </location>
</feature>
<evidence type="ECO:0000256" key="5">
    <source>
        <dbReference type="ARBA" id="ARBA00023136"/>
    </source>
</evidence>
<keyword evidence="4 8" id="KW-1133">Transmembrane helix</keyword>
<keyword evidence="6" id="KW-0456">Lyase</keyword>
<evidence type="ECO:0000256" key="8">
    <source>
        <dbReference type="SAM" id="Phobius"/>
    </source>
</evidence>
<feature type="region of interest" description="Disordered" evidence="7">
    <location>
        <begin position="741"/>
        <end position="761"/>
    </location>
</feature>
<feature type="compositionally biased region" description="Basic and acidic residues" evidence="7">
    <location>
        <begin position="703"/>
        <end position="712"/>
    </location>
</feature>
<dbReference type="PANTHER" id="PTHR11920:SF501">
    <property type="entry name" value="GUANYLATE CYCLASE 32E"/>
    <property type="match status" value="1"/>
</dbReference>
<evidence type="ECO:0000313" key="11">
    <source>
        <dbReference type="Proteomes" id="UP000762676"/>
    </source>
</evidence>
<dbReference type="CDD" id="cd07302">
    <property type="entry name" value="CHD"/>
    <property type="match status" value="1"/>
</dbReference>
<dbReference type="GO" id="GO:0035556">
    <property type="term" value="P:intracellular signal transduction"/>
    <property type="evidence" value="ECO:0007669"/>
    <property type="project" value="InterPro"/>
</dbReference>
<dbReference type="Gene3D" id="3.30.70.1230">
    <property type="entry name" value="Nucleotide cyclase"/>
    <property type="match status" value="1"/>
</dbReference>
<feature type="region of interest" description="Disordered" evidence="7">
    <location>
        <begin position="598"/>
        <end position="635"/>
    </location>
</feature>
<evidence type="ECO:0000259" key="9">
    <source>
        <dbReference type="PROSITE" id="PS50125"/>
    </source>
</evidence>
<feature type="compositionally biased region" description="Basic and acidic residues" evidence="7">
    <location>
        <begin position="607"/>
        <end position="623"/>
    </location>
</feature>
<evidence type="ECO:0000256" key="2">
    <source>
        <dbReference type="ARBA" id="ARBA00022692"/>
    </source>
</evidence>
<dbReference type="Pfam" id="PF00211">
    <property type="entry name" value="Guanylate_cyc"/>
    <property type="match status" value="1"/>
</dbReference>
<organism evidence="10 11">
    <name type="scientific">Elysia marginata</name>
    <dbReference type="NCBI Taxonomy" id="1093978"/>
    <lineage>
        <taxon>Eukaryota</taxon>
        <taxon>Metazoa</taxon>
        <taxon>Spiralia</taxon>
        <taxon>Lophotrochozoa</taxon>
        <taxon>Mollusca</taxon>
        <taxon>Gastropoda</taxon>
        <taxon>Heterobranchia</taxon>
        <taxon>Euthyneura</taxon>
        <taxon>Panpulmonata</taxon>
        <taxon>Sacoglossa</taxon>
        <taxon>Placobranchoidea</taxon>
        <taxon>Plakobranchidae</taxon>
        <taxon>Elysia</taxon>
    </lineage>
</organism>
<dbReference type="SMART" id="SM00044">
    <property type="entry name" value="CYCc"/>
    <property type="match status" value="1"/>
</dbReference>
<dbReference type="PANTHER" id="PTHR11920">
    <property type="entry name" value="GUANYLYL CYCLASE"/>
    <property type="match status" value="1"/>
</dbReference>
<evidence type="ECO:0000256" key="4">
    <source>
        <dbReference type="ARBA" id="ARBA00022989"/>
    </source>
</evidence>
<sequence length="811" mass="91241">MNALSYIMFPADGMCRGEPLSDRGKRLKMVKILSVTLLPILTLWAFTVYSLSDSIQGKVDIEQTQYAVKFSVEIGMFLDRLQRERDMSVLYLSILGPETKTFLMNEYLLTDQALDHLSDWPVRSDTSNIFQSKKTFKQFLKEHRQQLDPSNYDIYVEMDFYSFLIERFIEWMYGAIKESNMASIWKILVAYQKIVTVMEHIGIERALGTVFYVEAGFPERVYELYNSRVNIFKANYRSAVLYSDAVDPIYQGGVTSTGTNLTAVIESFRFEIQHVMQTEASITKGQWWFDNMTLYLDTLLIIQQELADLINGQLEEIIQTEEQNLTISACFLVIVFLMCPVVLFSVQTLTSDIQRYALALVHNTKQLSREKKHVRELLYQMVPPGIEELLAHRRPVNAEYYKAVTIMFYDMRGLNRVSAKMTATDVIDLLNWMYTQMDTHIQAHDVYKVEAINDSCMLVSGAPKRIGNRHTGEIANLALELLHLVNTQAWTGSNNVGNVKVQLRIGISTGPCIAGVVGVNIPRYCVFGDTINVASRMKSYGLPNKIQMHASTYMSLKKRGDYIVSLRGPIETKGKGPLTAYWLLGKKRSENYPKHALDHQFTLPIPRENEETGDASREDKSDVTDGEASDELLPCNHGKFGTFEITRAVHSQMSWTSMAERECSQAQLHIKNSEDESVKVRSISDEIPHRHLWSLVRSTAEKAAEGGAERHPQLAGGSKVTDDSVDVGEARESLNHGGAAELGVIGPESVGGSGERETGEMEEGAVGGEVDEMMYACVGVAVTAMEREGQEDLLHACMAQAEYDKKGALQD</sequence>
<dbReference type="GO" id="GO:0004016">
    <property type="term" value="F:adenylate cyclase activity"/>
    <property type="evidence" value="ECO:0007669"/>
    <property type="project" value="TreeGrafter"/>
</dbReference>
<name>A0AAV4JA15_9GAST</name>
<dbReference type="InterPro" id="IPR013587">
    <property type="entry name" value="Nitrate/nitrite_sensing"/>
</dbReference>
<dbReference type="GO" id="GO:0005886">
    <property type="term" value="C:plasma membrane"/>
    <property type="evidence" value="ECO:0007669"/>
    <property type="project" value="TreeGrafter"/>
</dbReference>
<dbReference type="Pfam" id="PF08376">
    <property type="entry name" value="NIT"/>
    <property type="match status" value="1"/>
</dbReference>
<evidence type="ECO:0000256" key="6">
    <source>
        <dbReference type="ARBA" id="ARBA00023239"/>
    </source>
</evidence>
<dbReference type="GO" id="GO:0007168">
    <property type="term" value="P:receptor guanylyl cyclase signaling pathway"/>
    <property type="evidence" value="ECO:0007669"/>
    <property type="project" value="TreeGrafter"/>
</dbReference>
<accession>A0AAV4JA15</accession>
<protein>
    <submittedName>
        <fullName evidence="10">Guanylate cyclase 32E</fullName>
    </submittedName>
</protein>
<keyword evidence="3" id="KW-0547">Nucleotide-binding</keyword>
<evidence type="ECO:0000256" key="1">
    <source>
        <dbReference type="ARBA" id="ARBA00004370"/>
    </source>
</evidence>
<dbReference type="GO" id="GO:0001653">
    <property type="term" value="F:peptide receptor activity"/>
    <property type="evidence" value="ECO:0007669"/>
    <property type="project" value="TreeGrafter"/>
</dbReference>
<dbReference type="InterPro" id="IPR001054">
    <property type="entry name" value="A/G_cyclase"/>
</dbReference>
<evidence type="ECO:0000256" key="3">
    <source>
        <dbReference type="ARBA" id="ARBA00022741"/>
    </source>
</evidence>
<dbReference type="Proteomes" id="UP000762676">
    <property type="component" value="Unassembled WGS sequence"/>
</dbReference>
<keyword evidence="11" id="KW-1185">Reference proteome</keyword>
<keyword evidence="5 8" id="KW-0472">Membrane</keyword>
<feature type="domain" description="Guanylate cyclase" evidence="9">
    <location>
        <begin position="405"/>
        <end position="538"/>
    </location>
</feature>
<comment type="caution">
    <text evidence="10">The sequence shown here is derived from an EMBL/GenBank/DDBJ whole genome shotgun (WGS) entry which is preliminary data.</text>
</comment>
<dbReference type="AlphaFoldDB" id="A0AAV4JA15"/>
<evidence type="ECO:0000256" key="7">
    <source>
        <dbReference type="SAM" id="MobiDB-lite"/>
    </source>
</evidence>